<evidence type="ECO:0000256" key="18">
    <source>
        <dbReference type="HAMAP-Rule" id="MF_01966"/>
    </source>
</evidence>
<comment type="catalytic activity">
    <reaction evidence="1 18 19">
        <text>(6R)-NADHX = (6S)-NADHX</text>
        <dbReference type="Rhea" id="RHEA:32215"/>
        <dbReference type="ChEBI" id="CHEBI:64074"/>
        <dbReference type="ChEBI" id="CHEBI:64075"/>
        <dbReference type="EC" id="5.1.99.6"/>
    </reaction>
</comment>
<comment type="function">
    <text evidence="14 19">Bifunctional enzyme that catalyzes the epimerization of the S- and R-forms of NAD(P)HX and the dehydration of the S-form of NAD(P)HX at the expense of ADP, which is converted to AMP. This allows the repair of both epimers of NAD(P)HX, a damaged form of NAD(P)H that is a result of enzymatic or heat-dependent hydration.</text>
</comment>
<evidence type="ECO:0000256" key="8">
    <source>
        <dbReference type="ARBA" id="ARBA00022857"/>
    </source>
</evidence>
<evidence type="ECO:0000256" key="6">
    <source>
        <dbReference type="ARBA" id="ARBA00022741"/>
    </source>
</evidence>
<keyword evidence="12 17" id="KW-0456">Lyase</keyword>
<protein>
    <recommendedName>
        <fullName evidence="19">Bifunctional NAD(P)H-hydrate repair enzyme</fullName>
    </recommendedName>
    <alternativeName>
        <fullName evidence="19">Nicotinamide nucleotide repair protein</fullName>
    </alternativeName>
    <domain>
        <recommendedName>
            <fullName evidence="19">ADP-dependent (S)-NAD(P)H-hydrate dehydratase</fullName>
            <ecNumber evidence="19">4.2.1.136</ecNumber>
        </recommendedName>
        <alternativeName>
            <fullName evidence="19">ADP-dependent NAD(P)HX dehydratase</fullName>
        </alternativeName>
    </domain>
    <domain>
        <recommendedName>
            <fullName evidence="19">NAD(P)H-hydrate epimerase</fullName>
            <ecNumber evidence="19">5.1.99.6</ecNumber>
        </recommendedName>
    </domain>
</protein>
<dbReference type="PANTHER" id="PTHR12592">
    <property type="entry name" value="ATP-DEPENDENT (S)-NAD(P)H-HYDRATE DEHYDRATASE FAMILY MEMBER"/>
    <property type="match status" value="1"/>
</dbReference>
<dbReference type="RefSeq" id="WP_186877447.1">
    <property type="nucleotide sequence ID" value="NZ_JACOPN010000001.1"/>
</dbReference>
<evidence type="ECO:0000256" key="3">
    <source>
        <dbReference type="ARBA" id="ARBA00006001"/>
    </source>
</evidence>
<feature type="binding site" evidence="18">
    <location>
        <position position="163"/>
    </location>
    <ligand>
        <name>K(+)</name>
        <dbReference type="ChEBI" id="CHEBI:29103"/>
    </ligand>
</feature>
<evidence type="ECO:0000256" key="5">
    <source>
        <dbReference type="ARBA" id="ARBA00022723"/>
    </source>
</evidence>
<evidence type="ECO:0000256" key="1">
    <source>
        <dbReference type="ARBA" id="ARBA00000013"/>
    </source>
</evidence>
<evidence type="ECO:0000256" key="19">
    <source>
        <dbReference type="PIRNR" id="PIRNR017184"/>
    </source>
</evidence>
<dbReference type="InterPro" id="IPR000631">
    <property type="entry name" value="CARKD"/>
</dbReference>
<sequence length="546" mass="57960">MQPLLTPQQCRQLDHIAIEERGIPSLDLMERAARAVAEAAEELLADRRRENEFAPVAFCSGGSAEPPETVRALLKRREQDCAPWAAVFCGPGNNGGDGLAAARLLMERGICVRTILVGDWAKMTSDAREMARRLRDLGGKIEEFDPDDLEQSAWLSLCDCAIDALLGVGLKRPVQRAFLAAVRRLNSLHCPVVACDLPTGLDGDTGRILGQAVRADMTVTFTAAKPGLYLDQGRVYSGQVRVVDIGLPDDLTAPLLTEGDLWAVKGPDTLPRRPRTAHKGDFGKLFLLCGGVGFTGAPVFAARAAVRSGAGLVFLAVPNEIYPIVAVKCSEAMPFPIPDRYEELLSRAKGCDAAVIGPGLGADPAARELARRLLRDLPCPVVLDADGINALAGHIDILDTRSAPTLLTPHDGEFQRLTGCALPLEDRLSAARDFAAAHRCGLVLKGHATVTAATDGRAWVNVSGNPGMAKGGSGDVLSGIAAGLWGQRHLRSGPDDLWPLAAQAVAIHAACGDLCAREFGEYAMTPGDMIEALPKVFKSLEPCSGT</sequence>
<evidence type="ECO:0000256" key="16">
    <source>
        <dbReference type="ARBA" id="ARBA00049209"/>
    </source>
</evidence>
<accession>A0A8J6M4U9</accession>
<dbReference type="NCBIfam" id="TIGR00197">
    <property type="entry name" value="yjeF_nterm"/>
    <property type="match status" value="1"/>
</dbReference>
<keyword evidence="9 18" id="KW-0630">Potassium</keyword>
<keyword evidence="13" id="KW-0511">Multifunctional enzyme</keyword>
<dbReference type="Pfam" id="PF01256">
    <property type="entry name" value="Carb_kinase"/>
    <property type="match status" value="1"/>
</dbReference>
<feature type="binding site" evidence="17">
    <location>
        <position position="297"/>
    </location>
    <ligand>
        <name>(6S)-NADPHX</name>
        <dbReference type="ChEBI" id="CHEBI:64076"/>
    </ligand>
</feature>
<comment type="catalytic activity">
    <reaction evidence="16 17 19">
        <text>(6S)-NADPHX + ADP = AMP + phosphate + NADPH + H(+)</text>
        <dbReference type="Rhea" id="RHEA:32235"/>
        <dbReference type="ChEBI" id="CHEBI:15378"/>
        <dbReference type="ChEBI" id="CHEBI:43474"/>
        <dbReference type="ChEBI" id="CHEBI:57783"/>
        <dbReference type="ChEBI" id="CHEBI:64076"/>
        <dbReference type="ChEBI" id="CHEBI:456215"/>
        <dbReference type="ChEBI" id="CHEBI:456216"/>
        <dbReference type="EC" id="4.2.1.136"/>
    </reaction>
</comment>
<organism evidence="22 23">
    <name type="scientific">Flintibacter faecis</name>
    <dbReference type="NCBI Taxonomy" id="2763047"/>
    <lineage>
        <taxon>Bacteria</taxon>
        <taxon>Bacillati</taxon>
        <taxon>Bacillota</taxon>
        <taxon>Clostridia</taxon>
        <taxon>Eubacteriales</taxon>
        <taxon>Flintibacter</taxon>
    </lineage>
</organism>
<comment type="caution">
    <text evidence="22">The sequence shown here is derived from an EMBL/GenBank/DDBJ whole genome shotgun (WGS) entry which is preliminary data.</text>
</comment>
<evidence type="ECO:0000256" key="10">
    <source>
        <dbReference type="ARBA" id="ARBA00023027"/>
    </source>
</evidence>
<keyword evidence="11 18" id="KW-0413">Isomerase</keyword>
<dbReference type="EC" id="4.2.1.136" evidence="19"/>
<evidence type="ECO:0000256" key="15">
    <source>
        <dbReference type="ARBA" id="ARBA00048238"/>
    </source>
</evidence>
<feature type="binding site" evidence="18">
    <location>
        <position position="196"/>
    </location>
    <ligand>
        <name>(6S)-NADPHX</name>
        <dbReference type="ChEBI" id="CHEBI:64076"/>
    </ligand>
</feature>
<dbReference type="PIRSF" id="PIRSF017184">
    <property type="entry name" value="Nnr"/>
    <property type="match status" value="1"/>
</dbReference>
<comment type="subunit">
    <text evidence="17">Homotetramer.</text>
</comment>
<dbReference type="HAMAP" id="MF_01966">
    <property type="entry name" value="NADHX_epimerase"/>
    <property type="match status" value="1"/>
</dbReference>
<feature type="binding site" evidence="18">
    <location>
        <position position="94"/>
    </location>
    <ligand>
        <name>K(+)</name>
        <dbReference type="ChEBI" id="CHEBI:29103"/>
    </ligand>
</feature>
<evidence type="ECO:0000256" key="14">
    <source>
        <dbReference type="ARBA" id="ARBA00025153"/>
    </source>
</evidence>
<comment type="function">
    <text evidence="17">Catalyzes the dehydration of the S-form of NAD(P)HX at the expense of ADP, which is converted to AMP. Together with NAD(P)HX epimerase, which catalyzes the epimerization of the S- and R-forms, the enzyme allows the repair of both epimers of NAD(P)HX, a damaged form of NAD(P)H that is a result of enzymatic or heat-dependent hydration.</text>
</comment>
<dbReference type="Proteomes" id="UP000602260">
    <property type="component" value="Unassembled WGS sequence"/>
</dbReference>
<keyword evidence="10 17" id="KW-0520">NAD</keyword>
<evidence type="ECO:0000259" key="20">
    <source>
        <dbReference type="PROSITE" id="PS51383"/>
    </source>
</evidence>
<dbReference type="InterPro" id="IPR029056">
    <property type="entry name" value="Ribokinase-like"/>
</dbReference>
<evidence type="ECO:0000313" key="22">
    <source>
        <dbReference type="EMBL" id="MBC5715936.1"/>
    </source>
</evidence>
<keyword evidence="6 17" id="KW-0547">Nucleotide-binding</keyword>
<comment type="similarity">
    <text evidence="4 19">In the C-terminal section; belongs to the NnrD/CARKD family.</text>
</comment>
<dbReference type="GO" id="GO:0052855">
    <property type="term" value="F:ADP-dependent NAD(P)H-hydrate dehydratase activity"/>
    <property type="evidence" value="ECO:0007669"/>
    <property type="project" value="UniProtKB-UniRule"/>
</dbReference>
<evidence type="ECO:0000256" key="9">
    <source>
        <dbReference type="ARBA" id="ARBA00022958"/>
    </source>
</evidence>
<keyword evidence="5 18" id="KW-0479">Metal-binding</keyword>
<feature type="binding site" evidence="18">
    <location>
        <begin position="93"/>
        <end position="97"/>
    </location>
    <ligand>
        <name>(6S)-NADPHX</name>
        <dbReference type="ChEBI" id="CHEBI:64076"/>
    </ligand>
</feature>
<comment type="catalytic activity">
    <reaction evidence="2 18 19">
        <text>(6R)-NADPHX = (6S)-NADPHX</text>
        <dbReference type="Rhea" id="RHEA:32227"/>
        <dbReference type="ChEBI" id="CHEBI:64076"/>
        <dbReference type="ChEBI" id="CHEBI:64077"/>
        <dbReference type="EC" id="5.1.99.6"/>
    </reaction>
</comment>
<dbReference type="GO" id="GO:0046496">
    <property type="term" value="P:nicotinamide nucleotide metabolic process"/>
    <property type="evidence" value="ECO:0007669"/>
    <property type="project" value="UniProtKB-UniRule"/>
</dbReference>
<gene>
    <name evidence="18" type="primary">nnrE</name>
    <name evidence="17" type="synonym">nnrD</name>
    <name evidence="22" type="ORF">H8S55_01105</name>
</gene>
<keyword evidence="8 17" id="KW-0521">NADP</keyword>
<dbReference type="AlphaFoldDB" id="A0A8J6M4U9"/>
<feature type="binding site" evidence="17">
    <location>
        <position position="474"/>
    </location>
    <ligand>
        <name>AMP</name>
        <dbReference type="ChEBI" id="CHEBI:456215"/>
    </ligand>
</feature>
<dbReference type="HAMAP" id="MF_01965">
    <property type="entry name" value="NADHX_dehydratase"/>
    <property type="match status" value="1"/>
</dbReference>
<feature type="domain" description="YjeF C-terminal" evidence="20">
    <location>
        <begin position="262"/>
        <end position="540"/>
    </location>
</feature>
<name>A0A8J6M4U9_9FIRM</name>
<dbReference type="GO" id="GO:0005524">
    <property type="term" value="F:ATP binding"/>
    <property type="evidence" value="ECO:0007669"/>
    <property type="project" value="UniProtKB-UniRule"/>
</dbReference>
<comment type="similarity">
    <text evidence="3 19">In the N-terminal section; belongs to the NnrE/AIBP family.</text>
</comment>
<dbReference type="Gene3D" id="3.40.50.10260">
    <property type="entry name" value="YjeF N-terminal domain"/>
    <property type="match status" value="1"/>
</dbReference>
<evidence type="ECO:0000256" key="13">
    <source>
        <dbReference type="ARBA" id="ARBA00023268"/>
    </source>
</evidence>
<dbReference type="EC" id="5.1.99.6" evidence="19"/>
<dbReference type="PROSITE" id="PS51383">
    <property type="entry name" value="YJEF_C_3"/>
    <property type="match status" value="1"/>
</dbReference>
<evidence type="ECO:0000256" key="4">
    <source>
        <dbReference type="ARBA" id="ARBA00009524"/>
    </source>
</evidence>
<comment type="similarity">
    <text evidence="18">Belongs to the NnrE/AIBP family.</text>
</comment>
<evidence type="ECO:0000256" key="17">
    <source>
        <dbReference type="HAMAP-Rule" id="MF_01965"/>
    </source>
</evidence>
<dbReference type="InterPro" id="IPR030677">
    <property type="entry name" value="Nnr"/>
</dbReference>
<dbReference type="InterPro" id="IPR004443">
    <property type="entry name" value="YjeF_N_dom"/>
</dbReference>
<keyword evidence="7 17" id="KW-0067">ATP-binding</keyword>
<dbReference type="EMBL" id="JACOPN010000001">
    <property type="protein sequence ID" value="MBC5715936.1"/>
    <property type="molecule type" value="Genomic_DNA"/>
</dbReference>
<feature type="binding site" evidence="18">
    <location>
        <position position="199"/>
    </location>
    <ligand>
        <name>K(+)</name>
        <dbReference type="ChEBI" id="CHEBI:29103"/>
    </ligand>
</feature>
<dbReference type="GO" id="GO:0110051">
    <property type="term" value="P:metabolite repair"/>
    <property type="evidence" value="ECO:0007669"/>
    <property type="project" value="TreeGrafter"/>
</dbReference>
<comment type="catalytic activity">
    <reaction evidence="15 17 19">
        <text>(6S)-NADHX + ADP = AMP + phosphate + NADH + H(+)</text>
        <dbReference type="Rhea" id="RHEA:32223"/>
        <dbReference type="ChEBI" id="CHEBI:15378"/>
        <dbReference type="ChEBI" id="CHEBI:43474"/>
        <dbReference type="ChEBI" id="CHEBI:57945"/>
        <dbReference type="ChEBI" id="CHEBI:64074"/>
        <dbReference type="ChEBI" id="CHEBI:456215"/>
        <dbReference type="ChEBI" id="CHEBI:456216"/>
        <dbReference type="EC" id="4.2.1.136"/>
    </reaction>
</comment>
<evidence type="ECO:0000313" key="23">
    <source>
        <dbReference type="Proteomes" id="UP000602260"/>
    </source>
</evidence>
<evidence type="ECO:0000256" key="11">
    <source>
        <dbReference type="ARBA" id="ARBA00023235"/>
    </source>
</evidence>
<evidence type="ECO:0000256" key="2">
    <source>
        <dbReference type="ARBA" id="ARBA00000909"/>
    </source>
</evidence>
<comment type="cofactor">
    <cofactor evidence="18 19">
        <name>K(+)</name>
        <dbReference type="ChEBI" id="CHEBI:29103"/>
    </cofactor>
    <text evidence="18 19">Binds 1 potassium ion per subunit.</text>
</comment>
<dbReference type="PROSITE" id="PS51385">
    <property type="entry name" value="YJEF_N"/>
    <property type="match status" value="1"/>
</dbReference>
<comment type="function">
    <text evidence="18">Catalyzes the epimerization of the S- and R-forms of NAD(P)HX, a damaged form of NAD(P)H that is a result of enzymatic or heat-dependent hydration. This is a prerequisite for the S-specific NAD(P)H-hydrate dehydratase to allow the repair of both epimers of NAD(P)HX.</text>
</comment>
<reference evidence="22" key="1">
    <citation type="submission" date="2020-08" db="EMBL/GenBank/DDBJ databases">
        <title>Genome public.</title>
        <authorList>
            <person name="Liu C."/>
            <person name="Sun Q."/>
        </authorList>
    </citation>
    <scope>NUCLEOTIDE SEQUENCE</scope>
    <source>
        <strain evidence="22">BX5</strain>
    </source>
</reference>
<dbReference type="GO" id="GO:0046872">
    <property type="term" value="F:metal ion binding"/>
    <property type="evidence" value="ECO:0007669"/>
    <property type="project" value="UniProtKB-UniRule"/>
</dbReference>
<evidence type="ECO:0000256" key="12">
    <source>
        <dbReference type="ARBA" id="ARBA00023239"/>
    </source>
</evidence>
<comment type="cofactor">
    <cofactor evidence="17">
        <name>Mg(2+)</name>
        <dbReference type="ChEBI" id="CHEBI:18420"/>
    </cofactor>
</comment>
<feature type="binding site" evidence="17">
    <location>
        <position position="410"/>
    </location>
    <ligand>
        <name>(6S)-NADPHX</name>
        <dbReference type="ChEBI" id="CHEBI:64076"/>
    </ligand>
</feature>
<dbReference type="Gene3D" id="3.40.1190.20">
    <property type="match status" value="1"/>
</dbReference>
<dbReference type="Pfam" id="PF03853">
    <property type="entry name" value="YjeF_N"/>
    <property type="match status" value="1"/>
</dbReference>
<comment type="caution">
    <text evidence="18">Lacks conserved residue(s) required for the propagation of feature annotation.</text>
</comment>
<feature type="binding site" evidence="17">
    <location>
        <position position="359"/>
    </location>
    <ligand>
        <name>(6S)-NADPHX</name>
        <dbReference type="ChEBI" id="CHEBI:64076"/>
    </ligand>
</feature>
<comment type="similarity">
    <text evidence="17">Belongs to the NnrD/CARKD family.</text>
</comment>
<dbReference type="CDD" id="cd01171">
    <property type="entry name" value="YXKO-related"/>
    <property type="match status" value="1"/>
</dbReference>
<dbReference type="InterPro" id="IPR036652">
    <property type="entry name" value="YjeF_N_dom_sf"/>
</dbReference>
<dbReference type="SUPFAM" id="SSF53613">
    <property type="entry name" value="Ribokinase-like"/>
    <property type="match status" value="1"/>
</dbReference>
<evidence type="ECO:0000259" key="21">
    <source>
        <dbReference type="PROSITE" id="PS51385"/>
    </source>
</evidence>
<feature type="binding site" evidence="18">
    <location>
        <begin position="167"/>
        <end position="173"/>
    </location>
    <ligand>
        <name>(6S)-NADPHX</name>
        <dbReference type="ChEBI" id="CHEBI:64076"/>
    </ligand>
</feature>
<feature type="binding site" evidence="17">
    <location>
        <begin position="445"/>
        <end position="449"/>
    </location>
    <ligand>
        <name>AMP</name>
        <dbReference type="ChEBI" id="CHEBI:456215"/>
    </ligand>
</feature>
<proteinExistence type="inferred from homology"/>
<keyword evidence="23" id="KW-1185">Reference proteome</keyword>
<dbReference type="SUPFAM" id="SSF64153">
    <property type="entry name" value="YjeF N-terminal domain-like"/>
    <property type="match status" value="1"/>
</dbReference>
<evidence type="ECO:0000256" key="7">
    <source>
        <dbReference type="ARBA" id="ARBA00022840"/>
    </source>
</evidence>
<feature type="binding site" evidence="17">
    <location>
        <position position="475"/>
    </location>
    <ligand>
        <name>(6S)-NADPHX</name>
        <dbReference type="ChEBI" id="CHEBI:64076"/>
    </ligand>
</feature>
<dbReference type="GO" id="GO:0052856">
    <property type="term" value="F:NAD(P)HX epimerase activity"/>
    <property type="evidence" value="ECO:0007669"/>
    <property type="project" value="UniProtKB-UniRule"/>
</dbReference>
<feature type="domain" description="YjeF N-terminal" evidence="21">
    <location>
        <begin position="10"/>
        <end position="253"/>
    </location>
</feature>
<dbReference type="PANTHER" id="PTHR12592:SF0">
    <property type="entry name" value="ATP-DEPENDENT (S)-NAD(P)H-HYDRATE DEHYDRATASE"/>
    <property type="match status" value="1"/>
</dbReference>
<dbReference type="NCBIfam" id="TIGR00196">
    <property type="entry name" value="yjeF_cterm"/>
    <property type="match status" value="1"/>
</dbReference>